<reference evidence="2" key="2">
    <citation type="submission" date="2023-05" db="EMBL/GenBank/DDBJ databases">
        <authorList>
            <person name="Schelkunov M.I."/>
        </authorList>
    </citation>
    <scope>NUCLEOTIDE SEQUENCE</scope>
    <source>
        <strain evidence="2">Hsosn_3</strain>
        <tissue evidence="2">Leaf</tissue>
    </source>
</reference>
<dbReference type="AlphaFoldDB" id="A0AAD8HCZ5"/>
<evidence type="ECO:0000313" key="3">
    <source>
        <dbReference type="Proteomes" id="UP001237642"/>
    </source>
</evidence>
<dbReference type="InterPro" id="IPR050796">
    <property type="entry name" value="SCF_F-box_component"/>
</dbReference>
<dbReference type="Proteomes" id="UP001237642">
    <property type="component" value="Unassembled WGS sequence"/>
</dbReference>
<feature type="domain" description="F-box associated beta-propeller type 3" evidence="1">
    <location>
        <begin position="102"/>
        <end position="321"/>
    </location>
</feature>
<evidence type="ECO:0000313" key="2">
    <source>
        <dbReference type="EMBL" id="KAK1365255.1"/>
    </source>
</evidence>
<dbReference type="InterPro" id="IPR013187">
    <property type="entry name" value="F-box-assoc_dom_typ3"/>
</dbReference>
<gene>
    <name evidence="2" type="ORF">POM88_040816</name>
</gene>
<organism evidence="2 3">
    <name type="scientific">Heracleum sosnowskyi</name>
    <dbReference type="NCBI Taxonomy" id="360622"/>
    <lineage>
        <taxon>Eukaryota</taxon>
        <taxon>Viridiplantae</taxon>
        <taxon>Streptophyta</taxon>
        <taxon>Embryophyta</taxon>
        <taxon>Tracheophyta</taxon>
        <taxon>Spermatophyta</taxon>
        <taxon>Magnoliopsida</taxon>
        <taxon>eudicotyledons</taxon>
        <taxon>Gunneridae</taxon>
        <taxon>Pentapetalae</taxon>
        <taxon>asterids</taxon>
        <taxon>campanulids</taxon>
        <taxon>Apiales</taxon>
        <taxon>Apiaceae</taxon>
        <taxon>Apioideae</taxon>
        <taxon>apioid superclade</taxon>
        <taxon>Tordylieae</taxon>
        <taxon>Tordyliinae</taxon>
        <taxon>Heracleum</taxon>
    </lineage>
</organism>
<proteinExistence type="predicted"/>
<protein>
    <recommendedName>
        <fullName evidence="1">F-box associated beta-propeller type 3 domain-containing protein</fullName>
    </recommendedName>
</protein>
<reference evidence="2" key="1">
    <citation type="submission" date="2023-02" db="EMBL/GenBank/DDBJ databases">
        <title>Genome of toxic invasive species Heracleum sosnowskyi carries increased number of genes despite the absence of recent whole-genome duplications.</title>
        <authorList>
            <person name="Schelkunov M."/>
            <person name="Shtratnikova V."/>
            <person name="Makarenko M."/>
            <person name="Klepikova A."/>
            <person name="Omelchenko D."/>
            <person name="Novikova G."/>
            <person name="Obukhova E."/>
            <person name="Bogdanov V."/>
            <person name="Penin A."/>
            <person name="Logacheva M."/>
        </authorList>
    </citation>
    <scope>NUCLEOTIDE SEQUENCE</scope>
    <source>
        <strain evidence="2">Hsosn_3</strain>
        <tissue evidence="2">Leaf</tissue>
    </source>
</reference>
<dbReference type="NCBIfam" id="TIGR01640">
    <property type="entry name" value="F_box_assoc_1"/>
    <property type="match status" value="1"/>
</dbReference>
<comment type="caution">
    <text evidence="2">The sequence shown here is derived from an EMBL/GenBank/DDBJ whole genome shotgun (WGS) entry which is preliminary data.</text>
</comment>
<dbReference type="EMBL" id="JAUIZM010000009">
    <property type="protein sequence ID" value="KAK1365255.1"/>
    <property type="molecule type" value="Genomic_DNA"/>
</dbReference>
<sequence length="382" mass="44352">MNMRYKKTKPMESSLLSISSNDLLFEILSRCSLKVIDKSKVISKFFNEIAYEHAFMQCHKNKLGTIYGYIFQSSHGNNHSYKLVSPDAVDIRSTLTFDFLPPDSKIFASSDQGLLCYATLTGDDVPQHPRHEYFASALLKFYVCKPATRQTERLPYPDYCDRLCKNMDLVVLQSNPLRYKIVGMCRDNDNRYALEIFDSKIWSWKLLNIKLPNPPSKQQDNSVSASGRLHWLLSDDQGLALDLVTETYTFFTLPVLDKEKYFGTINMQLVKYKGKLGLICQDLESFEIWVIEDYKNRVWKKINKIYTENLKKKHMSCVVHAVNLYASNIVLMKGRGYMFYDIENHCSVNVAGLDLPLRVTHPHEVFPFRSDLEPVDLRRREC</sequence>
<accession>A0AAD8HCZ5</accession>
<dbReference type="Pfam" id="PF08268">
    <property type="entry name" value="FBA_3"/>
    <property type="match status" value="1"/>
</dbReference>
<dbReference type="InterPro" id="IPR017451">
    <property type="entry name" value="F-box-assoc_interact_dom"/>
</dbReference>
<name>A0AAD8HCZ5_9APIA</name>
<dbReference type="PANTHER" id="PTHR31672">
    <property type="entry name" value="BNACNNG10540D PROTEIN"/>
    <property type="match status" value="1"/>
</dbReference>
<keyword evidence="3" id="KW-1185">Reference proteome</keyword>
<evidence type="ECO:0000259" key="1">
    <source>
        <dbReference type="Pfam" id="PF08268"/>
    </source>
</evidence>